<dbReference type="RefSeq" id="WP_121370706.1">
    <property type="nucleotide sequence ID" value="NZ_RBKS01000001.1"/>
</dbReference>
<organism evidence="2 3">
    <name type="scientific">Frondihabitans australicus</name>
    <dbReference type="NCBI Taxonomy" id="386892"/>
    <lineage>
        <taxon>Bacteria</taxon>
        <taxon>Bacillati</taxon>
        <taxon>Actinomycetota</taxon>
        <taxon>Actinomycetes</taxon>
        <taxon>Micrococcales</taxon>
        <taxon>Microbacteriaceae</taxon>
        <taxon>Frondihabitans</taxon>
    </lineage>
</organism>
<evidence type="ECO:0000313" key="3">
    <source>
        <dbReference type="Proteomes" id="UP000280008"/>
    </source>
</evidence>
<dbReference type="OrthoDB" id="8135527at2"/>
<comment type="caution">
    <text evidence="2">The sequence shown here is derived from an EMBL/GenBank/DDBJ whole genome shotgun (WGS) entry which is preliminary data.</text>
</comment>
<dbReference type="Pfam" id="PF09084">
    <property type="entry name" value="NMT1"/>
    <property type="match status" value="1"/>
</dbReference>
<keyword evidence="3" id="KW-1185">Reference proteome</keyword>
<reference evidence="2 3" key="1">
    <citation type="submission" date="2018-10" db="EMBL/GenBank/DDBJ databases">
        <title>Sequencing the genomes of 1000 actinobacteria strains.</title>
        <authorList>
            <person name="Klenk H.-P."/>
        </authorList>
    </citation>
    <scope>NUCLEOTIDE SEQUENCE [LARGE SCALE GENOMIC DNA]</scope>
    <source>
        <strain evidence="2 3">DSM 17894</strain>
    </source>
</reference>
<dbReference type="SUPFAM" id="SSF53850">
    <property type="entry name" value="Periplasmic binding protein-like II"/>
    <property type="match status" value="1"/>
</dbReference>
<accession>A0A495IJC7</accession>
<evidence type="ECO:0000313" key="2">
    <source>
        <dbReference type="EMBL" id="RKR75889.1"/>
    </source>
</evidence>
<dbReference type="AlphaFoldDB" id="A0A495IJC7"/>
<dbReference type="Proteomes" id="UP000280008">
    <property type="component" value="Unassembled WGS sequence"/>
</dbReference>
<dbReference type="InterPro" id="IPR015168">
    <property type="entry name" value="SsuA/THI5"/>
</dbReference>
<gene>
    <name evidence="2" type="ORF">C8E83_3052</name>
</gene>
<dbReference type="Gene3D" id="3.40.190.10">
    <property type="entry name" value="Periplasmic binding protein-like II"/>
    <property type="match status" value="2"/>
</dbReference>
<evidence type="ECO:0000259" key="1">
    <source>
        <dbReference type="Pfam" id="PF09084"/>
    </source>
</evidence>
<name>A0A495IJC7_9MICO</name>
<dbReference type="PANTHER" id="PTHR30024">
    <property type="entry name" value="ALIPHATIC SULFONATES-BINDING PROTEIN-RELATED"/>
    <property type="match status" value="1"/>
</dbReference>
<dbReference type="PANTHER" id="PTHR30024:SF42">
    <property type="entry name" value="ALIPHATIC SULFONATES-BINDING PROTEIN-RELATED"/>
    <property type="match status" value="1"/>
</dbReference>
<proteinExistence type="predicted"/>
<feature type="domain" description="SsuA/THI5-like" evidence="1">
    <location>
        <begin position="14"/>
        <end position="218"/>
    </location>
</feature>
<sequence>MDTLKISATANGLNYLPEYVATVGSIFTDRGLTVTAKACDPWTGVLDDIESGEADLALGGLWVPALYAGAPRKLSVVGQLNHAFPMAIVSRTETSPITLDQLAGKVVLSPGAGGSAPYEFTAGLIREAGLNPADTSWMRDLSTSMMIELYKAGTGDAIVLDLVSAGEVVADGFGTIVFRHLSAGLMPNSVYYTETHRVADLSDRIERFMDGIAEAMAAINTGSVDAEIDAVLAERWPTKDHGLLREVIAEMIAGDVWGSAIIDRDASDRWMRILTEVGLTTHQPSLEELLGEQPVSVSA</sequence>
<dbReference type="EMBL" id="RBKS01000001">
    <property type="protein sequence ID" value="RKR75889.1"/>
    <property type="molecule type" value="Genomic_DNA"/>
</dbReference>
<protein>
    <submittedName>
        <fullName evidence="2">NitT/TauT family transport system substrate-binding protein</fullName>
    </submittedName>
</protein>